<organism evidence="2 3">
    <name type="scientific">Roseinatronobacter bogoriensis subsp. barguzinensis</name>
    <dbReference type="NCBI Taxonomy" id="441209"/>
    <lineage>
        <taxon>Bacteria</taxon>
        <taxon>Pseudomonadati</taxon>
        <taxon>Pseudomonadota</taxon>
        <taxon>Alphaproteobacteria</taxon>
        <taxon>Rhodobacterales</taxon>
        <taxon>Paracoccaceae</taxon>
        <taxon>Roseinatronobacter</taxon>
    </lineage>
</organism>
<reference evidence="2 3" key="1">
    <citation type="submission" date="2017-11" db="EMBL/GenBank/DDBJ databases">
        <title>Revised Sequence and Annotation of the Rhodobaca barguzinensis strain alga05 Genome.</title>
        <authorList>
            <person name="Kopejtka K."/>
            <person name="Tomasch J.M."/>
            <person name="Bunk B."/>
            <person name="Koblizek M."/>
        </authorList>
    </citation>
    <scope>NUCLEOTIDE SEQUENCE [LARGE SCALE GENOMIC DNA]</scope>
    <source>
        <strain evidence="3">alga05</strain>
    </source>
</reference>
<keyword evidence="1" id="KW-0812">Transmembrane</keyword>
<dbReference type="AlphaFoldDB" id="A0A2K8K5Q9"/>
<protein>
    <submittedName>
        <fullName evidence="2">Uncharacterized protein</fullName>
    </submittedName>
</protein>
<feature type="transmembrane region" description="Helical" evidence="1">
    <location>
        <begin position="7"/>
        <end position="26"/>
    </location>
</feature>
<evidence type="ECO:0000313" key="3">
    <source>
        <dbReference type="Proteomes" id="UP000228948"/>
    </source>
</evidence>
<evidence type="ECO:0000256" key="1">
    <source>
        <dbReference type="SAM" id="Phobius"/>
    </source>
</evidence>
<keyword evidence="1" id="KW-1133">Transmembrane helix</keyword>
<proteinExistence type="predicted"/>
<sequence length="77" mass="8322">MDHATLFLAGAYLLPLAFVSFVSAWAHGRKPVFAASLLILGAGLIVFVAIDRPEGMYQLHEIPLLTTQFVARVAALL</sequence>
<gene>
    <name evidence="2" type="ORF">BG454_02010</name>
</gene>
<dbReference type="OrthoDB" id="7870648at2"/>
<dbReference type="Proteomes" id="UP000228948">
    <property type="component" value="Chromosome"/>
</dbReference>
<evidence type="ECO:0000313" key="2">
    <source>
        <dbReference type="EMBL" id="ATX64759.1"/>
    </source>
</evidence>
<dbReference type="STRING" id="441209.GCA_001870665_00828"/>
<dbReference type="KEGG" id="rbg:BG454_02010"/>
<name>A0A2K8K5Q9_9RHOB</name>
<dbReference type="RefSeq" id="WP_071479909.1">
    <property type="nucleotide sequence ID" value="NZ_CP024899.1"/>
</dbReference>
<keyword evidence="3" id="KW-1185">Reference proteome</keyword>
<feature type="transmembrane region" description="Helical" evidence="1">
    <location>
        <begin position="32"/>
        <end position="50"/>
    </location>
</feature>
<keyword evidence="1" id="KW-0472">Membrane</keyword>
<dbReference type="EMBL" id="CP024899">
    <property type="protein sequence ID" value="ATX64759.1"/>
    <property type="molecule type" value="Genomic_DNA"/>
</dbReference>
<accession>A0A2K8K5Q9</accession>